<name>A0ABP5F9S1_9ACTN</name>
<proteinExistence type="predicted"/>
<accession>A0ABP5F9S1</accession>
<reference evidence="3" key="1">
    <citation type="journal article" date="2019" name="Int. J. Syst. Evol. Microbiol.">
        <title>The Global Catalogue of Microorganisms (GCM) 10K type strain sequencing project: providing services to taxonomists for standard genome sequencing and annotation.</title>
        <authorList>
            <consortium name="The Broad Institute Genomics Platform"/>
            <consortium name="The Broad Institute Genome Sequencing Center for Infectious Disease"/>
            <person name="Wu L."/>
            <person name="Ma J."/>
        </authorList>
    </citation>
    <scope>NUCLEOTIDE SEQUENCE [LARGE SCALE GENOMIC DNA]</scope>
    <source>
        <strain evidence="3">JCM 16014</strain>
    </source>
</reference>
<dbReference type="RefSeq" id="WP_344664548.1">
    <property type="nucleotide sequence ID" value="NZ_BAAAQN010000005.1"/>
</dbReference>
<evidence type="ECO:0000313" key="3">
    <source>
        <dbReference type="Proteomes" id="UP001500751"/>
    </source>
</evidence>
<feature type="domain" description="DUF397" evidence="1">
    <location>
        <begin position="9"/>
        <end position="62"/>
    </location>
</feature>
<sequence>MSPQCQDQDWVKSSFSGGTVDSVEVQLVDGERGVEARVRSSRQPDGPVLVFDRAGWEAFELGVFNGEFTMPR</sequence>
<evidence type="ECO:0000259" key="1">
    <source>
        <dbReference type="Pfam" id="PF04149"/>
    </source>
</evidence>
<dbReference type="InterPro" id="IPR007278">
    <property type="entry name" value="DUF397"/>
</dbReference>
<protein>
    <recommendedName>
        <fullName evidence="1">DUF397 domain-containing protein</fullName>
    </recommendedName>
</protein>
<organism evidence="2 3">
    <name type="scientific">Catenulispora yoronensis</name>
    <dbReference type="NCBI Taxonomy" id="450799"/>
    <lineage>
        <taxon>Bacteria</taxon>
        <taxon>Bacillati</taxon>
        <taxon>Actinomycetota</taxon>
        <taxon>Actinomycetes</taxon>
        <taxon>Catenulisporales</taxon>
        <taxon>Catenulisporaceae</taxon>
        <taxon>Catenulispora</taxon>
    </lineage>
</organism>
<dbReference type="EMBL" id="BAAAQN010000005">
    <property type="protein sequence ID" value="GAA2018092.1"/>
    <property type="molecule type" value="Genomic_DNA"/>
</dbReference>
<dbReference type="Proteomes" id="UP001500751">
    <property type="component" value="Unassembled WGS sequence"/>
</dbReference>
<gene>
    <name evidence="2" type="ORF">GCM10009839_12720</name>
</gene>
<comment type="caution">
    <text evidence="2">The sequence shown here is derived from an EMBL/GenBank/DDBJ whole genome shotgun (WGS) entry which is preliminary data.</text>
</comment>
<keyword evidence="3" id="KW-1185">Reference proteome</keyword>
<dbReference type="Pfam" id="PF04149">
    <property type="entry name" value="DUF397"/>
    <property type="match status" value="1"/>
</dbReference>
<evidence type="ECO:0000313" key="2">
    <source>
        <dbReference type="EMBL" id="GAA2018092.1"/>
    </source>
</evidence>